<name>A0A392SME4_9FABA</name>
<accession>A0A392SME4</accession>
<dbReference type="Proteomes" id="UP000265520">
    <property type="component" value="Unassembled WGS sequence"/>
</dbReference>
<dbReference type="GO" id="GO:0016301">
    <property type="term" value="F:kinase activity"/>
    <property type="evidence" value="ECO:0007669"/>
    <property type="project" value="UniProtKB-KW"/>
</dbReference>
<comment type="caution">
    <text evidence="2">The sequence shown here is derived from an EMBL/GenBank/DDBJ whole genome shotgun (WGS) entry which is preliminary data.</text>
</comment>
<sequence length="34" mass="3657">MSLMGTESSEEGAGHPEPPDPNVEEVDPTGRYIK</sequence>
<reference evidence="2 3" key="1">
    <citation type="journal article" date="2018" name="Front. Plant Sci.">
        <title>Red Clover (Trifolium pratense) and Zigzag Clover (T. medium) - A Picture of Genomic Similarities and Differences.</title>
        <authorList>
            <person name="Dluhosova J."/>
            <person name="Istvanek J."/>
            <person name="Nedelnik J."/>
            <person name="Repkova J."/>
        </authorList>
    </citation>
    <scope>NUCLEOTIDE SEQUENCE [LARGE SCALE GENOMIC DNA]</scope>
    <source>
        <strain evidence="3">cv. 10/8</strain>
        <tissue evidence="2">Leaf</tissue>
    </source>
</reference>
<protein>
    <submittedName>
        <fullName evidence="2">Putative serine/threonine-protein kinase WNK6</fullName>
    </submittedName>
</protein>
<evidence type="ECO:0000313" key="3">
    <source>
        <dbReference type="Proteomes" id="UP000265520"/>
    </source>
</evidence>
<feature type="non-terminal residue" evidence="2">
    <location>
        <position position="34"/>
    </location>
</feature>
<dbReference type="AlphaFoldDB" id="A0A392SME4"/>
<keyword evidence="2" id="KW-0418">Kinase</keyword>
<keyword evidence="3" id="KW-1185">Reference proteome</keyword>
<evidence type="ECO:0000313" key="2">
    <source>
        <dbReference type="EMBL" id="MCI50063.1"/>
    </source>
</evidence>
<evidence type="ECO:0000256" key="1">
    <source>
        <dbReference type="SAM" id="MobiDB-lite"/>
    </source>
</evidence>
<keyword evidence="2" id="KW-0808">Transferase</keyword>
<organism evidence="2 3">
    <name type="scientific">Trifolium medium</name>
    <dbReference type="NCBI Taxonomy" id="97028"/>
    <lineage>
        <taxon>Eukaryota</taxon>
        <taxon>Viridiplantae</taxon>
        <taxon>Streptophyta</taxon>
        <taxon>Embryophyta</taxon>
        <taxon>Tracheophyta</taxon>
        <taxon>Spermatophyta</taxon>
        <taxon>Magnoliopsida</taxon>
        <taxon>eudicotyledons</taxon>
        <taxon>Gunneridae</taxon>
        <taxon>Pentapetalae</taxon>
        <taxon>rosids</taxon>
        <taxon>fabids</taxon>
        <taxon>Fabales</taxon>
        <taxon>Fabaceae</taxon>
        <taxon>Papilionoideae</taxon>
        <taxon>50 kb inversion clade</taxon>
        <taxon>NPAAA clade</taxon>
        <taxon>Hologalegina</taxon>
        <taxon>IRL clade</taxon>
        <taxon>Trifolieae</taxon>
        <taxon>Trifolium</taxon>
    </lineage>
</organism>
<feature type="region of interest" description="Disordered" evidence="1">
    <location>
        <begin position="1"/>
        <end position="34"/>
    </location>
</feature>
<proteinExistence type="predicted"/>
<dbReference type="EMBL" id="LXQA010410823">
    <property type="protein sequence ID" value="MCI50063.1"/>
    <property type="molecule type" value="Genomic_DNA"/>
</dbReference>